<comment type="caution">
    <text evidence="1">The sequence shown here is derived from an EMBL/GenBank/DDBJ whole genome shotgun (WGS) entry which is preliminary data.</text>
</comment>
<dbReference type="AlphaFoldDB" id="A0A6A4QQR7"/>
<keyword evidence="2" id="KW-1185">Reference proteome</keyword>
<name>A0A6A4QQR7_LUPAL</name>
<evidence type="ECO:0000313" key="2">
    <source>
        <dbReference type="Proteomes" id="UP000447434"/>
    </source>
</evidence>
<dbReference type="Proteomes" id="UP000447434">
    <property type="component" value="Chromosome 4"/>
</dbReference>
<evidence type="ECO:0000313" key="1">
    <source>
        <dbReference type="EMBL" id="KAE9615596.1"/>
    </source>
</evidence>
<gene>
    <name evidence="1" type="ORF">Lalb_Chr04g0257011</name>
</gene>
<dbReference type="EMBL" id="WOCE01000004">
    <property type="protein sequence ID" value="KAE9615596.1"/>
    <property type="molecule type" value="Genomic_DNA"/>
</dbReference>
<protein>
    <submittedName>
        <fullName evidence="1">Uncharacterized protein</fullName>
    </submittedName>
</protein>
<reference evidence="2" key="1">
    <citation type="journal article" date="2020" name="Nat. Commun.">
        <title>Genome sequence of the cluster root forming white lupin.</title>
        <authorList>
            <person name="Hufnagel B."/>
            <person name="Marques A."/>
            <person name="Soriano A."/>
            <person name="Marques L."/>
            <person name="Divol F."/>
            <person name="Doumas P."/>
            <person name="Sallet E."/>
            <person name="Mancinotti D."/>
            <person name="Carrere S."/>
            <person name="Marande W."/>
            <person name="Arribat S."/>
            <person name="Keller J."/>
            <person name="Huneau C."/>
            <person name="Blein T."/>
            <person name="Aime D."/>
            <person name="Laguerre M."/>
            <person name="Taylor J."/>
            <person name="Schubert V."/>
            <person name="Nelson M."/>
            <person name="Geu-Flores F."/>
            <person name="Crespi M."/>
            <person name="Gallardo-Guerrero K."/>
            <person name="Delaux P.-M."/>
            <person name="Salse J."/>
            <person name="Berges H."/>
            <person name="Guyot R."/>
            <person name="Gouzy J."/>
            <person name="Peret B."/>
        </authorList>
    </citation>
    <scope>NUCLEOTIDE SEQUENCE [LARGE SCALE GENOMIC DNA]</scope>
    <source>
        <strain evidence="2">cv. Amiga</strain>
    </source>
</reference>
<proteinExistence type="predicted"/>
<organism evidence="1 2">
    <name type="scientific">Lupinus albus</name>
    <name type="common">White lupine</name>
    <name type="synonym">Lupinus termis</name>
    <dbReference type="NCBI Taxonomy" id="3870"/>
    <lineage>
        <taxon>Eukaryota</taxon>
        <taxon>Viridiplantae</taxon>
        <taxon>Streptophyta</taxon>
        <taxon>Embryophyta</taxon>
        <taxon>Tracheophyta</taxon>
        <taxon>Spermatophyta</taxon>
        <taxon>Magnoliopsida</taxon>
        <taxon>eudicotyledons</taxon>
        <taxon>Gunneridae</taxon>
        <taxon>Pentapetalae</taxon>
        <taxon>rosids</taxon>
        <taxon>fabids</taxon>
        <taxon>Fabales</taxon>
        <taxon>Fabaceae</taxon>
        <taxon>Papilionoideae</taxon>
        <taxon>50 kb inversion clade</taxon>
        <taxon>genistoids sensu lato</taxon>
        <taxon>core genistoids</taxon>
        <taxon>Genisteae</taxon>
        <taxon>Lupinus</taxon>
    </lineage>
</organism>
<sequence length="41" mass="4961">MDLCQAKIHHSICRKKVVFAILNDVWRRHKSVIKEEYFTCN</sequence>
<accession>A0A6A4QQR7</accession>